<evidence type="ECO:0000259" key="1">
    <source>
        <dbReference type="Pfam" id="PF01738"/>
    </source>
</evidence>
<evidence type="ECO:0000313" key="5">
    <source>
        <dbReference type="Proteomes" id="UP000290189"/>
    </source>
</evidence>
<accession>A0A0G4J3T9</accession>
<reference evidence="2 4" key="1">
    <citation type="submission" date="2015-02" db="EMBL/GenBank/DDBJ databases">
        <authorList>
            <person name="Chooi Y.-H."/>
        </authorList>
    </citation>
    <scope>NUCLEOTIDE SEQUENCE [LARGE SCALE GENOMIC DNA]</scope>
    <source>
        <strain evidence="2">E3</strain>
    </source>
</reference>
<proteinExistence type="predicted"/>
<dbReference type="Proteomes" id="UP000039324">
    <property type="component" value="Unassembled WGS sequence"/>
</dbReference>
<feature type="domain" description="Dienelactone hydrolase" evidence="1">
    <location>
        <begin position="48"/>
        <end position="91"/>
    </location>
</feature>
<dbReference type="EMBL" id="OVEO01000018">
    <property type="protein sequence ID" value="SPR01686.1"/>
    <property type="molecule type" value="Genomic_DNA"/>
</dbReference>
<organism evidence="2 4">
    <name type="scientific">Plasmodiophora brassicae</name>
    <name type="common">Clubroot disease agent</name>
    <dbReference type="NCBI Taxonomy" id="37360"/>
    <lineage>
        <taxon>Eukaryota</taxon>
        <taxon>Sar</taxon>
        <taxon>Rhizaria</taxon>
        <taxon>Endomyxa</taxon>
        <taxon>Phytomyxea</taxon>
        <taxon>Plasmodiophorida</taxon>
        <taxon>Plasmodiophoridae</taxon>
        <taxon>Plasmodiophora</taxon>
    </lineage>
</organism>
<dbReference type="OrthoDB" id="17560at2759"/>
<name>A0A0G4J3T9_PLABS</name>
<dbReference type="Proteomes" id="UP000290189">
    <property type="component" value="Unassembled WGS sequence"/>
</dbReference>
<dbReference type="AlphaFoldDB" id="A0A0G4J3T9"/>
<dbReference type="InterPro" id="IPR029058">
    <property type="entry name" value="AB_hydrolase_fold"/>
</dbReference>
<dbReference type="InterPro" id="IPR002925">
    <property type="entry name" value="Dienelactn_hydro"/>
</dbReference>
<dbReference type="EMBL" id="CDSF01000123">
    <property type="protein sequence ID" value="CEP02293.1"/>
    <property type="molecule type" value="Genomic_DNA"/>
</dbReference>
<evidence type="ECO:0000313" key="2">
    <source>
        <dbReference type="EMBL" id="CEP02293.1"/>
    </source>
</evidence>
<dbReference type="STRING" id="37360.A0A0G4J3T9"/>
<dbReference type="PANTHER" id="PTHR17630">
    <property type="entry name" value="DIENELACTONE HYDROLASE"/>
    <property type="match status" value="1"/>
</dbReference>
<keyword evidence="4" id="KW-1185">Reference proteome</keyword>
<gene>
    <name evidence="2" type="ORF">PBRA_008877</name>
    <name evidence="3" type="ORF">PLBR_LOCUS8901</name>
</gene>
<reference evidence="3 5" key="2">
    <citation type="submission" date="2018-03" db="EMBL/GenBank/DDBJ databases">
        <authorList>
            <person name="Fogelqvist J."/>
        </authorList>
    </citation>
    <scope>NUCLEOTIDE SEQUENCE [LARGE SCALE GENOMIC DNA]</scope>
</reference>
<protein>
    <recommendedName>
        <fullName evidence="1">Dienelactone hydrolase domain-containing protein</fullName>
    </recommendedName>
</protein>
<dbReference type="GO" id="GO:0016787">
    <property type="term" value="F:hydrolase activity"/>
    <property type="evidence" value="ECO:0007669"/>
    <property type="project" value="InterPro"/>
</dbReference>
<evidence type="ECO:0000313" key="3">
    <source>
        <dbReference type="EMBL" id="SPR01686.1"/>
    </source>
</evidence>
<dbReference type="Gene3D" id="3.40.50.1820">
    <property type="entry name" value="alpha/beta hydrolase"/>
    <property type="match status" value="1"/>
</dbReference>
<evidence type="ECO:0000313" key="4">
    <source>
        <dbReference type="Proteomes" id="UP000039324"/>
    </source>
</evidence>
<dbReference type="Pfam" id="PF01738">
    <property type="entry name" value="DLH"/>
    <property type="match status" value="1"/>
</dbReference>
<geneLocation type="mitochondrion" evidence="3"/>
<sequence length="164" mass="16643">MASLACCAGTVDSGTPTGSVLAIGGISCYVACRSVTVEGDRITSCSANRAVVIATDIFGYKLSNGRLLADQFATAGYVAVVPDLFNGNEVPPAGMHTVDALVGPDASNASLFAKGAAVANYPGVAHGFAIRGDWTDPNVADKRQQALQNAITFFSAVLGDPTGT</sequence>
<keyword evidence="3" id="KW-0496">Mitochondrion</keyword>
<dbReference type="PANTHER" id="PTHR17630:SF44">
    <property type="entry name" value="PROTEIN AIM2"/>
    <property type="match status" value="1"/>
</dbReference>